<protein>
    <submittedName>
        <fullName evidence="1">9337_t:CDS:1</fullName>
    </submittedName>
</protein>
<evidence type="ECO:0000313" key="1">
    <source>
        <dbReference type="EMBL" id="CAG8726302.1"/>
    </source>
</evidence>
<reference evidence="1" key="1">
    <citation type="submission" date="2021-06" db="EMBL/GenBank/DDBJ databases">
        <authorList>
            <person name="Kallberg Y."/>
            <person name="Tangrot J."/>
            <person name="Rosling A."/>
        </authorList>
    </citation>
    <scope>NUCLEOTIDE SEQUENCE</scope>
    <source>
        <strain evidence="1">MA461A</strain>
    </source>
</reference>
<keyword evidence="2" id="KW-1185">Reference proteome</keyword>
<sequence length="192" mass="22115">MTNEWTGDENEEVNIYKNTKNRIFKALIHNKNKKEHFEKLISLEDTKAAIHFKALEALMEADARNFSVEKDAEENINKLQTILKHRIESKSVFYRSTVSHLCSQLHKKLSNMNVEYLIYDNLLASSIILIASSLEQINEGTYVAEVLAPLLTTTFSELPIPLMYKTNWGEIESPSSKAHKNHMEITQILCYV</sequence>
<gene>
    <name evidence="1" type="ORF">RPERSI_LOCUS11721</name>
</gene>
<dbReference type="EMBL" id="CAJVQC010024400">
    <property type="protein sequence ID" value="CAG8726302.1"/>
    <property type="molecule type" value="Genomic_DNA"/>
</dbReference>
<accession>A0ACA9PXL7</accession>
<name>A0ACA9PXL7_9GLOM</name>
<proteinExistence type="predicted"/>
<dbReference type="Proteomes" id="UP000789920">
    <property type="component" value="Unassembled WGS sequence"/>
</dbReference>
<comment type="caution">
    <text evidence="1">The sequence shown here is derived from an EMBL/GenBank/DDBJ whole genome shotgun (WGS) entry which is preliminary data.</text>
</comment>
<organism evidence="1 2">
    <name type="scientific">Racocetra persica</name>
    <dbReference type="NCBI Taxonomy" id="160502"/>
    <lineage>
        <taxon>Eukaryota</taxon>
        <taxon>Fungi</taxon>
        <taxon>Fungi incertae sedis</taxon>
        <taxon>Mucoromycota</taxon>
        <taxon>Glomeromycotina</taxon>
        <taxon>Glomeromycetes</taxon>
        <taxon>Diversisporales</taxon>
        <taxon>Gigasporaceae</taxon>
        <taxon>Racocetra</taxon>
    </lineage>
</organism>
<evidence type="ECO:0000313" key="2">
    <source>
        <dbReference type="Proteomes" id="UP000789920"/>
    </source>
</evidence>